<organism evidence="8 9">
    <name type="scientific">Vibrio cholerae</name>
    <dbReference type="NCBI Taxonomy" id="666"/>
    <lineage>
        <taxon>Bacteria</taxon>
        <taxon>Pseudomonadati</taxon>
        <taxon>Pseudomonadota</taxon>
        <taxon>Gammaproteobacteria</taxon>
        <taxon>Vibrionales</taxon>
        <taxon>Vibrionaceae</taxon>
        <taxon>Vibrio</taxon>
    </lineage>
</organism>
<name>A0A5Q6PIV3_VIBCL</name>
<evidence type="ECO:0000256" key="6">
    <source>
        <dbReference type="ARBA" id="ARBA00047422"/>
    </source>
</evidence>
<keyword evidence="4 7" id="KW-0949">S-adenosyl-L-methionine</keyword>
<dbReference type="PROSITE" id="PS51679">
    <property type="entry name" value="SAM_MT_C5"/>
    <property type="match status" value="1"/>
</dbReference>
<dbReference type="InterPro" id="IPR001525">
    <property type="entry name" value="C5_MeTfrase"/>
</dbReference>
<gene>
    <name evidence="8" type="ORF">F0M16_11025</name>
</gene>
<sequence length="477" mass="53840">MLLINKAINLHTKKSNNQVKKRVWLEGKRFAKYAPIGMGLKITDNDEEIVIDFVDPNSEDATRTVSKRKVRGEDVPLIEINECNSELLTKMSEDEVLRIVVKENGIRIRANKNTVANRRKEREESIKHNLANNIPLDMGSIFAGGGTFDHAGHEGFELSGLSTVVRFAIDNDPDCIENLATNVHHIFDSRSVLIESDISLLNVGNGALPKLNLLKLTPPCTDASKAGKAKKGNKFETSKTAHLIYYYSQIIERTNPAYVIVENVPSFQNEVSFHLLRALLESWEYKIHLRVINSHSEGFSLETRERMFLVAESSGLDSGFSLDNVYPIFERKDILGEILDDVPLDDDCWKSKQGLIEKEKRDREAGKGFRMQIFNEASTYIGTIRAQYTKSGSSDPLIKHPEKDLYRLINKEEHCRLKSLPESFIDGWPETTAHKFLGNGLDGMTAKSITFELGRCIRLLNSVETSNQQLEPQHQAA</sequence>
<comment type="caution">
    <text evidence="8">The sequence shown here is derived from an EMBL/GenBank/DDBJ whole genome shotgun (WGS) entry which is preliminary data.</text>
</comment>
<accession>A0A5Q6PIV3</accession>
<feature type="active site" evidence="7">
    <location>
        <position position="220"/>
    </location>
</feature>
<evidence type="ECO:0000256" key="4">
    <source>
        <dbReference type="ARBA" id="ARBA00022691"/>
    </source>
</evidence>
<dbReference type="Proteomes" id="UP000323225">
    <property type="component" value="Unassembled WGS sequence"/>
</dbReference>
<dbReference type="GO" id="GO:0032259">
    <property type="term" value="P:methylation"/>
    <property type="evidence" value="ECO:0007669"/>
    <property type="project" value="UniProtKB-KW"/>
</dbReference>
<dbReference type="GO" id="GO:0003886">
    <property type="term" value="F:DNA (cytosine-5-)-methyltransferase activity"/>
    <property type="evidence" value="ECO:0007669"/>
    <property type="project" value="UniProtKB-EC"/>
</dbReference>
<dbReference type="GO" id="GO:0009307">
    <property type="term" value="P:DNA restriction-modification system"/>
    <property type="evidence" value="ECO:0007669"/>
    <property type="project" value="UniProtKB-KW"/>
</dbReference>
<dbReference type="InterPro" id="IPR029063">
    <property type="entry name" value="SAM-dependent_MTases_sf"/>
</dbReference>
<protein>
    <recommendedName>
        <fullName evidence="1">DNA (cytosine-5-)-methyltransferase</fullName>
        <ecNumber evidence="1">2.1.1.37</ecNumber>
    </recommendedName>
</protein>
<evidence type="ECO:0000256" key="5">
    <source>
        <dbReference type="ARBA" id="ARBA00022747"/>
    </source>
</evidence>
<comment type="catalytic activity">
    <reaction evidence="6">
        <text>a 2'-deoxycytidine in DNA + S-adenosyl-L-methionine = a 5-methyl-2'-deoxycytidine in DNA + S-adenosyl-L-homocysteine + H(+)</text>
        <dbReference type="Rhea" id="RHEA:13681"/>
        <dbReference type="Rhea" id="RHEA-COMP:11369"/>
        <dbReference type="Rhea" id="RHEA-COMP:11370"/>
        <dbReference type="ChEBI" id="CHEBI:15378"/>
        <dbReference type="ChEBI" id="CHEBI:57856"/>
        <dbReference type="ChEBI" id="CHEBI:59789"/>
        <dbReference type="ChEBI" id="CHEBI:85452"/>
        <dbReference type="ChEBI" id="CHEBI:85454"/>
        <dbReference type="EC" id="2.1.1.37"/>
    </reaction>
</comment>
<comment type="similarity">
    <text evidence="7">Belongs to the class I-like SAM-binding methyltransferase superfamily. C5-methyltransferase family.</text>
</comment>
<dbReference type="Gene3D" id="3.40.50.150">
    <property type="entry name" value="Vaccinia Virus protein VP39"/>
    <property type="match status" value="1"/>
</dbReference>
<evidence type="ECO:0000313" key="8">
    <source>
        <dbReference type="EMBL" id="KAA1254791.1"/>
    </source>
</evidence>
<evidence type="ECO:0000256" key="3">
    <source>
        <dbReference type="ARBA" id="ARBA00022679"/>
    </source>
</evidence>
<dbReference type="InterPro" id="IPR050750">
    <property type="entry name" value="C5-MTase"/>
</dbReference>
<evidence type="ECO:0000256" key="1">
    <source>
        <dbReference type="ARBA" id="ARBA00011975"/>
    </source>
</evidence>
<dbReference type="AlphaFoldDB" id="A0A5Q6PIV3"/>
<keyword evidence="2 7" id="KW-0489">Methyltransferase</keyword>
<dbReference type="Pfam" id="PF00145">
    <property type="entry name" value="DNA_methylase"/>
    <property type="match status" value="1"/>
</dbReference>
<proteinExistence type="inferred from homology"/>
<dbReference type="PANTHER" id="PTHR46098:SF1">
    <property type="entry name" value="TRNA (CYTOSINE(38)-C(5))-METHYLTRANSFERASE"/>
    <property type="match status" value="1"/>
</dbReference>
<reference evidence="8 9" key="1">
    <citation type="submission" date="2019-09" db="EMBL/GenBank/DDBJ databases">
        <authorList>
            <person name="Kritzky A."/>
            <person name="Schelkanova E.Y."/>
            <person name="Alkhova Z.V."/>
            <person name="Smirnova N.I."/>
        </authorList>
    </citation>
    <scope>NUCLEOTIDE SEQUENCE [LARGE SCALE GENOMIC DNA]</scope>
    <source>
        <strain evidence="8 9">M1526</strain>
    </source>
</reference>
<dbReference type="EC" id="2.1.1.37" evidence="1"/>
<keyword evidence="5" id="KW-0680">Restriction system</keyword>
<evidence type="ECO:0000313" key="9">
    <source>
        <dbReference type="Proteomes" id="UP000323225"/>
    </source>
</evidence>
<keyword evidence="3 7" id="KW-0808">Transferase</keyword>
<evidence type="ECO:0000256" key="7">
    <source>
        <dbReference type="PROSITE-ProRule" id="PRU01016"/>
    </source>
</evidence>
<dbReference type="SUPFAM" id="SSF53335">
    <property type="entry name" value="S-adenosyl-L-methionine-dependent methyltransferases"/>
    <property type="match status" value="1"/>
</dbReference>
<dbReference type="PANTHER" id="PTHR46098">
    <property type="entry name" value="TRNA (CYTOSINE(38)-C(5))-METHYLTRANSFERASE"/>
    <property type="match status" value="1"/>
</dbReference>
<dbReference type="EMBL" id="VUAA01000010">
    <property type="protein sequence ID" value="KAA1254791.1"/>
    <property type="molecule type" value="Genomic_DNA"/>
</dbReference>
<evidence type="ECO:0000256" key="2">
    <source>
        <dbReference type="ARBA" id="ARBA00022603"/>
    </source>
</evidence>